<dbReference type="PANTHER" id="PTHR43861:SF1">
    <property type="entry name" value="TRANS-ACONITATE 2-METHYLTRANSFERASE"/>
    <property type="match status" value="1"/>
</dbReference>
<feature type="domain" description="Methyltransferase type 11" evidence="1">
    <location>
        <begin position="20"/>
        <end position="109"/>
    </location>
</feature>
<dbReference type="PANTHER" id="PTHR43861">
    <property type="entry name" value="TRANS-ACONITATE 2-METHYLTRANSFERASE-RELATED"/>
    <property type="match status" value="1"/>
</dbReference>
<dbReference type="RefSeq" id="WP_185117919.1">
    <property type="nucleotide sequence ID" value="NZ_JACJVQ010000002.1"/>
</dbReference>
<reference evidence="2 3" key="1">
    <citation type="submission" date="2020-08" db="EMBL/GenBank/DDBJ databases">
        <title>Cohnella phylogeny.</title>
        <authorList>
            <person name="Dunlap C."/>
        </authorList>
    </citation>
    <scope>NUCLEOTIDE SEQUENCE [LARGE SCALE GENOMIC DNA]</scope>
    <source>
        <strain evidence="2 3">DSM 25241</strain>
    </source>
</reference>
<keyword evidence="2" id="KW-0489">Methyltransferase</keyword>
<protein>
    <submittedName>
        <fullName evidence="2">Methyltransferase domain-containing protein</fullName>
    </submittedName>
</protein>
<dbReference type="CDD" id="cd02440">
    <property type="entry name" value="AdoMet_MTases"/>
    <property type="match status" value="1"/>
</dbReference>
<dbReference type="Proteomes" id="UP000535838">
    <property type="component" value="Unassembled WGS sequence"/>
</dbReference>
<evidence type="ECO:0000313" key="3">
    <source>
        <dbReference type="Proteomes" id="UP000535838"/>
    </source>
</evidence>
<name>A0A841SRZ9_9BACL</name>
<evidence type="ECO:0000259" key="1">
    <source>
        <dbReference type="Pfam" id="PF08241"/>
    </source>
</evidence>
<dbReference type="EMBL" id="JACJVQ010000002">
    <property type="protein sequence ID" value="MBB6632680.1"/>
    <property type="molecule type" value="Genomic_DNA"/>
</dbReference>
<dbReference type="InterPro" id="IPR029063">
    <property type="entry name" value="SAM-dependent_MTases_sf"/>
</dbReference>
<proteinExistence type="predicted"/>
<gene>
    <name evidence="2" type="ORF">H7B67_00895</name>
</gene>
<evidence type="ECO:0000313" key="2">
    <source>
        <dbReference type="EMBL" id="MBB6632680.1"/>
    </source>
</evidence>
<dbReference type="AlphaFoldDB" id="A0A841SRZ9"/>
<dbReference type="InterPro" id="IPR013216">
    <property type="entry name" value="Methyltransf_11"/>
</dbReference>
<dbReference type="GO" id="GO:0032259">
    <property type="term" value="P:methylation"/>
    <property type="evidence" value="ECO:0007669"/>
    <property type="project" value="UniProtKB-KW"/>
</dbReference>
<dbReference type="SUPFAM" id="SSF53335">
    <property type="entry name" value="S-adenosyl-L-methionine-dependent methyltransferases"/>
    <property type="match status" value="1"/>
</dbReference>
<dbReference type="Gene3D" id="3.40.50.150">
    <property type="entry name" value="Vaccinia Virus protein VP39"/>
    <property type="match status" value="1"/>
</dbReference>
<keyword evidence="3" id="KW-1185">Reference proteome</keyword>
<accession>A0A841SRZ9</accession>
<comment type="caution">
    <text evidence="2">The sequence shown here is derived from an EMBL/GenBank/DDBJ whole genome shotgun (WGS) entry which is preliminary data.</text>
</comment>
<organism evidence="2 3">
    <name type="scientific">Cohnella thailandensis</name>
    <dbReference type="NCBI Taxonomy" id="557557"/>
    <lineage>
        <taxon>Bacteria</taxon>
        <taxon>Bacillati</taxon>
        <taxon>Bacillota</taxon>
        <taxon>Bacilli</taxon>
        <taxon>Bacillales</taxon>
        <taxon>Paenibacillaceae</taxon>
        <taxon>Cohnella</taxon>
    </lineage>
</organism>
<keyword evidence="2" id="KW-0808">Transferase</keyword>
<dbReference type="GO" id="GO:0008757">
    <property type="term" value="F:S-adenosylmethionine-dependent methyltransferase activity"/>
    <property type="evidence" value="ECO:0007669"/>
    <property type="project" value="InterPro"/>
</dbReference>
<dbReference type="Pfam" id="PF08241">
    <property type="entry name" value="Methyltransf_11"/>
    <property type="match status" value="1"/>
</dbReference>
<sequence length="236" mass="26413">MHDAAELLKLLAPRPGERILDLGCGNGDLTAQIAAAGAIPTGIDRSEETVARARRKHGDLNFQVEDARVYRTDVPFDAVFSHAVLHWIQEPEAVAASVWHALREGGRFAAEFAGSGNVAAITGAIEQALRKHGYAPEGRNPWYLPTIGEYASLLERIGFRVVFAQHFDRPSPIQKDSGIRHWLNGFSEYFFADATPEDKESMYRFIESELEPRLKREGRWTADTSRLRIVAYKPPE</sequence>